<dbReference type="Proteomes" id="UP000031937">
    <property type="component" value="Unassembled WGS sequence"/>
</dbReference>
<name>A0A0C3NF03_9PORP</name>
<dbReference type="AlphaFoldDB" id="A0A0C3NF03"/>
<keyword evidence="1" id="KW-0812">Transmembrane</keyword>
<protein>
    <recommendedName>
        <fullName evidence="6">S-layer protein C-terminal domain-containing protein</fullName>
    </recommendedName>
</protein>
<dbReference type="OrthoDB" id="115074at2"/>
<comment type="caution">
    <text evidence="3">The sequence shown here is derived from an EMBL/GenBank/DDBJ whole genome shotgun (WGS) entry which is preliminary data.</text>
</comment>
<reference evidence="2 4" key="2">
    <citation type="submission" date="2014-07" db="EMBL/GenBank/DDBJ databases">
        <title>Porphyromonadaceae bacterium OUH 334697 = ATCC BAA-2682 = DSM 28341 draft genome.</title>
        <authorList>
            <person name="Sydenham T.V."/>
            <person name="Hasman H."/>
            <person name="Justesen U.S."/>
        </authorList>
    </citation>
    <scope>NUCLEOTIDE SEQUENCE [LARGE SCALE GENOMIC DNA]</scope>
    <source>
        <strain evidence="2 4">OUH 334697</strain>
    </source>
</reference>
<proteinExistence type="predicted"/>
<dbReference type="EMBL" id="JPIU01000038">
    <property type="protein sequence ID" value="KIO44727.1"/>
    <property type="molecule type" value="Genomic_DNA"/>
</dbReference>
<feature type="transmembrane region" description="Helical" evidence="1">
    <location>
        <begin position="6"/>
        <end position="26"/>
    </location>
</feature>
<evidence type="ECO:0008006" key="6">
    <source>
        <dbReference type="Google" id="ProtNLM"/>
    </source>
</evidence>
<evidence type="ECO:0000313" key="4">
    <source>
        <dbReference type="Proteomes" id="UP000031937"/>
    </source>
</evidence>
<evidence type="ECO:0000313" key="3">
    <source>
        <dbReference type="EMBL" id="KIO44727.1"/>
    </source>
</evidence>
<dbReference type="RefSeq" id="WP_041504145.1">
    <property type="nucleotide sequence ID" value="NZ_JPIT01000032.1"/>
</dbReference>
<accession>A0A0C3NF03</accession>
<organism evidence="3 5">
    <name type="scientific">Sanguibacteroides justesenii</name>
    <dbReference type="NCBI Taxonomy" id="1547597"/>
    <lineage>
        <taxon>Bacteria</taxon>
        <taxon>Pseudomonadati</taxon>
        <taxon>Bacteroidota</taxon>
        <taxon>Bacteroidia</taxon>
        <taxon>Bacteroidales</taxon>
        <taxon>Porphyromonadaceae</taxon>
        <taxon>Sanguibacteroides</taxon>
    </lineage>
</organism>
<evidence type="ECO:0000313" key="5">
    <source>
        <dbReference type="Proteomes" id="UP000031980"/>
    </source>
</evidence>
<dbReference type="EMBL" id="JPIT01000032">
    <property type="protein sequence ID" value="KIO43012.1"/>
    <property type="molecule type" value="Genomic_DNA"/>
</dbReference>
<gene>
    <name evidence="3" type="ORF">BA92_06750</name>
    <name evidence="2" type="ORF">IE90_12350</name>
</gene>
<evidence type="ECO:0000313" key="2">
    <source>
        <dbReference type="EMBL" id="KIO43012.1"/>
    </source>
</evidence>
<reference evidence="3 5" key="1">
    <citation type="submission" date="2014-07" db="EMBL/GenBank/DDBJ databases">
        <title>Porphyromonadaceae bacterium OUH 308042 = ATCC BAA-2681 = DSM 28342 draft genome.</title>
        <authorList>
            <person name="Sydenham T.V."/>
            <person name="Hasman H."/>
            <person name="Justensen U.S."/>
        </authorList>
    </citation>
    <scope>NUCLEOTIDE SEQUENCE [LARGE SCALE GENOMIC DNA]</scope>
    <source>
        <strain evidence="3 5">OUH 308042</strain>
    </source>
</reference>
<evidence type="ECO:0000256" key="1">
    <source>
        <dbReference type="SAM" id="Phobius"/>
    </source>
</evidence>
<dbReference type="Proteomes" id="UP000031980">
    <property type="component" value="Unassembled WGS sequence"/>
</dbReference>
<keyword evidence="1" id="KW-1133">Transmembrane helix</keyword>
<sequence length="244" mass="27445">MIEDFLVNFGSSIAFVFLGSLASWVYRTVNTVRPVKKLWRISHPQELIICTATSTKTNTGKYLRPATGIGQVRALGHAVESLSKAYNIKIDNILFSDDQVQKKIEKDIIILGGPKNNMISKLFLDKFREAKDIVYQTENTISWKTDQGVEEYNGIEEDQKVIKDYGVVIRGINPFSSPASKSTFCLFTGCHTYGTIAAANYFTEIHVNSQKIISKGKKNIVLLVECDVLDGFPVCIKKIKEYEF</sequence>
<keyword evidence="5" id="KW-1185">Reference proteome</keyword>
<keyword evidence="1" id="KW-0472">Membrane</keyword>